<name>A0AB34I908_PRYPA</name>
<sequence>MVQFMGLVGLTYALSQGVLAKPLVKLSAKDPAKLILFCVLMLGGARPFALYTTSLWVVYGLYIPMVIALGTMNTAITSACSGLATGDQLGGLFGVLESVESVAGMFGPALGGLISSYSEGATLVAVCSCYAVAFLIVLLFFNRHVVAASAHAHGKAQ</sequence>
<dbReference type="PRINTS" id="PR01035">
    <property type="entry name" value="TCRTETA"/>
</dbReference>
<dbReference type="Gene3D" id="1.20.1250.20">
    <property type="entry name" value="MFS general substrate transporter like domains"/>
    <property type="match status" value="1"/>
</dbReference>
<protein>
    <recommendedName>
        <fullName evidence="8">Major facilitator superfamily (MFS) profile domain-containing protein</fullName>
    </recommendedName>
</protein>
<feature type="transmembrane region" description="Helical" evidence="5">
    <location>
        <begin position="30"/>
        <end position="49"/>
    </location>
</feature>
<evidence type="ECO:0000256" key="1">
    <source>
        <dbReference type="ARBA" id="ARBA00004141"/>
    </source>
</evidence>
<dbReference type="InterPro" id="IPR001958">
    <property type="entry name" value="Tet-R_TetA/multi-R_MdtG-like"/>
</dbReference>
<comment type="caution">
    <text evidence="6">The sequence shown here is derived from an EMBL/GenBank/DDBJ whole genome shotgun (WGS) entry which is preliminary data.</text>
</comment>
<keyword evidence="2 5" id="KW-0812">Transmembrane</keyword>
<evidence type="ECO:0000256" key="5">
    <source>
        <dbReference type="SAM" id="Phobius"/>
    </source>
</evidence>
<evidence type="ECO:0000256" key="4">
    <source>
        <dbReference type="ARBA" id="ARBA00023136"/>
    </source>
</evidence>
<evidence type="ECO:0000313" key="6">
    <source>
        <dbReference type="EMBL" id="KAL1495436.1"/>
    </source>
</evidence>
<keyword evidence="3 5" id="KW-1133">Transmembrane helix</keyword>
<dbReference type="InterPro" id="IPR011701">
    <property type="entry name" value="MFS"/>
</dbReference>
<evidence type="ECO:0008006" key="8">
    <source>
        <dbReference type="Google" id="ProtNLM"/>
    </source>
</evidence>
<organism evidence="6 7">
    <name type="scientific">Prymnesium parvum</name>
    <name type="common">Toxic golden alga</name>
    <dbReference type="NCBI Taxonomy" id="97485"/>
    <lineage>
        <taxon>Eukaryota</taxon>
        <taxon>Haptista</taxon>
        <taxon>Haptophyta</taxon>
        <taxon>Prymnesiophyceae</taxon>
        <taxon>Prymnesiales</taxon>
        <taxon>Prymnesiaceae</taxon>
        <taxon>Prymnesium</taxon>
    </lineage>
</organism>
<gene>
    <name evidence="6" type="ORF">AB1Y20_016804</name>
</gene>
<feature type="transmembrane region" description="Helical" evidence="5">
    <location>
        <begin position="120"/>
        <end position="141"/>
    </location>
</feature>
<dbReference type="EMBL" id="JBGBPQ010000032">
    <property type="protein sequence ID" value="KAL1495436.1"/>
    <property type="molecule type" value="Genomic_DNA"/>
</dbReference>
<dbReference type="Pfam" id="PF07690">
    <property type="entry name" value="MFS_1"/>
    <property type="match status" value="1"/>
</dbReference>
<proteinExistence type="predicted"/>
<dbReference type="Proteomes" id="UP001515480">
    <property type="component" value="Unassembled WGS sequence"/>
</dbReference>
<evidence type="ECO:0000256" key="2">
    <source>
        <dbReference type="ARBA" id="ARBA00022692"/>
    </source>
</evidence>
<keyword evidence="4 5" id="KW-0472">Membrane</keyword>
<dbReference type="SUPFAM" id="SSF103473">
    <property type="entry name" value="MFS general substrate transporter"/>
    <property type="match status" value="1"/>
</dbReference>
<dbReference type="GO" id="GO:0022857">
    <property type="term" value="F:transmembrane transporter activity"/>
    <property type="evidence" value="ECO:0007669"/>
    <property type="project" value="InterPro"/>
</dbReference>
<evidence type="ECO:0000313" key="7">
    <source>
        <dbReference type="Proteomes" id="UP001515480"/>
    </source>
</evidence>
<keyword evidence="7" id="KW-1185">Reference proteome</keyword>
<dbReference type="InterPro" id="IPR036259">
    <property type="entry name" value="MFS_trans_sf"/>
</dbReference>
<comment type="subcellular location">
    <subcellularLocation>
        <location evidence="1">Membrane</location>
        <topology evidence="1">Multi-pass membrane protein</topology>
    </subcellularLocation>
</comment>
<accession>A0AB34I908</accession>
<dbReference type="GO" id="GO:0016020">
    <property type="term" value="C:membrane"/>
    <property type="evidence" value="ECO:0007669"/>
    <property type="project" value="UniProtKB-SubCell"/>
</dbReference>
<dbReference type="AlphaFoldDB" id="A0AB34I908"/>
<evidence type="ECO:0000256" key="3">
    <source>
        <dbReference type="ARBA" id="ARBA00022989"/>
    </source>
</evidence>
<feature type="transmembrane region" description="Helical" evidence="5">
    <location>
        <begin position="56"/>
        <end position="76"/>
    </location>
</feature>
<reference evidence="6 7" key="1">
    <citation type="journal article" date="2024" name="Science">
        <title>Giant polyketide synthase enzymes in the biosynthesis of giant marine polyether toxins.</title>
        <authorList>
            <person name="Fallon T.R."/>
            <person name="Shende V.V."/>
            <person name="Wierzbicki I.H."/>
            <person name="Pendleton A.L."/>
            <person name="Watervoot N.F."/>
            <person name="Auber R.P."/>
            <person name="Gonzalez D.J."/>
            <person name="Wisecaver J.H."/>
            <person name="Moore B.S."/>
        </authorList>
    </citation>
    <scope>NUCLEOTIDE SEQUENCE [LARGE SCALE GENOMIC DNA]</scope>
    <source>
        <strain evidence="6 7">12B1</strain>
    </source>
</reference>